<dbReference type="InterPro" id="IPR050662">
    <property type="entry name" value="Sec-metab_biosynth-thioest"/>
</dbReference>
<proteinExistence type="predicted"/>
<gene>
    <name evidence="2" type="ORF">AVDCRST_MAG30-4085</name>
</gene>
<dbReference type="PANTHER" id="PTHR23131">
    <property type="entry name" value="ENDORIBONUCLEASE LACTB2"/>
    <property type="match status" value="1"/>
</dbReference>
<dbReference type="EMBL" id="CADCVS010000535">
    <property type="protein sequence ID" value="CAA9534445.1"/>
    <property type="molecule type" value="Genomic_DNA"/>
</dbReference>
<dbReference type="PANTHER" id="PTHR23131:SF0">
    <property type="entry name" value="ENDORIBONUCLEASE LACTB2"/>
    <property type="match status" value="1"/>
</dbReference>
<keyword evidence="2" id="KW-0378">Hydrolase</keyword>
<dbReference type="GO" id="GO:0016787">
    <property type="term" value="F:hydrolase activity"/>
    <property type="evidence" value="ECO:0007669"/>
    <property type="project" value="UniProtKB-KW"/>
</dbReference>
<dbReference type="SMART" id="SM00849">
    <property type="entry name" value="Lactamase_B"/>
    <property type="match status" value="1"/>
</dbReference>
<protein>
    <submittedName>
        <fullName evidence="2">MBL-fold metallo-hydrolase superfamily</fullName>
    </submittedName>
</protein>
<evidence type="ECO:0000259" key="1">
    <source>
        <dbReference type="SMART" id="SM00849"/>
    </source>
</evidence>
<dbReference type="Gene3D" id="1.10.10.10">
    <property type="entry name" value="Winged helix-like DNA-binding domain superfamily/Winged helix DNA-binding domain"/>
    <property type="match status" value="1"/>
</dbReference>
<organism evidence="2">
    <name type="scientific">uncultured Solirubrobacteraceae bacterium</name>
    <dbReference type="NCBI Taxonomy" id="1162706"/>
    <lineage>
        <taxon>Bacteria</taxon>
        <taxon>Bacillati</taxon>
        <taxon>Actinomycetota</taxon>
        <taxon>Thermoleophilia</taxon>
        <taxon>Solirubrobacterales</taxon>
        <taxon>Solirubrobacteraceae</taxon>
        <taxon>environmental samples</taxon>
    </lineage>
</organism>
<feature type="domain" description="Metallo-beta-lactamase" evidence="1">
    <location>
        <begin position="19"/>
        <end position="170"/>
    </location>
</feature>
<sequence>MIEWERLRADNPGPFTLSGTNTWVLGRDPAWIVDPGPALGAHLDAIARAVAARGGAGGIAITHDHPDHVDGVPGLLERLGGAVPVAAARYEGADVRLADGDAFGPLRVVATPGHAPDHLAFAAGAIGCSGDAVLGEGSVFVAPGPRAMAGYLDALERLLALELDVVLPGHGPPVTDPRAKLEEYLAHRRDRERRLLEALAAGARSEAELLDAVWDDVPPALRGAAAVTLAAHLGKLEEEGRLPGGVERRDFGPG</sequence>
<name>A0A6J4TWZ8_9ACTN</name>
<dbReference type="InterPro" id="IPR001279">
    <property type="entry name" value="Metallo-B-lactamas"/>
</dbReference>
<dbReference type="Gene3D" id="3.60.15.10">
    <property type="entry name" value="Ribonuclease Z/Hydroxyacylglutathione hydrolase-like"/>
    <property type="match status" value="1"/>
</dbReference>
<dbReference type="InterPro" id="IPR036866">
    <property type="entry name" value="RibonucZ/Hydroxyglut_hydro"/>
</dbReference>
<dbReference type="InterPro" id="IPR041516">
    <property type="entry name" value="LACTB2_WH"/>
</dbReference>
<reference evidence="2" key="1">
    <citation type="submission" date="2020-02" db="EMBL/GenBank/DDBJ databases">
        <authorList>
            <person name="Meier V. D."/>
        </authorList>
    </citation>
    <scope>NUCLEOTIDE SEQUENCE</scope>
    <source>
        <strain evidence="2">AVDCRST_MAG30</strain>
    </source>
</reference>
<dbReference type="InterPro" id="IPR036388">
    <property type="entry name" value="WH-like_DNA-bd_sf"/>
</dbReference>
<evidence type="ECO:0000313" key="2">
    <source>
        <dbReference type="EMBL" id="CAA9534445.1"/>
    </source>
</evidence>
<accession>A0A6J4TWZ8</accession>
<dbReference type="SUPFAM" id="SSF56281">
    <property type="entry name" value="Metallo-hydrolase/oxidoreductase"/>
    <property type="match status" value="1"/>
</dbReference>
<dbReference type="Pfam" id="PF17778">
    <property type="entry name" value="WHD_BLACT"/>
    <property type="match status" value="1"/>
</dbReference>
<dbReference type="AlphaFoldDB" id="A0A6J4TWZ8"/>